<dbReference type="Gene3D" id="3.40.50.1240">
    <property type="entry name" value="Phosphoglycerate mutase-like"/>
    <property type="match status" value="1"/>
</dbReference>
<dbReference type="SUPFAM" id="SSF53254">
    <property type="entry name" value="Phosphoglycerate mutase-like"/>
    <property type="match status" value="1"/>
</dbReference>
<keyword evidence="2" id="KW-1185">Reference proteome</keyword>
<name>A0ABV4CZZ3_9LACT</name>
<dbReference type="PANTHER" id="PTHR48100">
    <property type="entry name" value="BROAD-SPECIFICITY PHOSPHATASE YOR283W-RELATED"/>
    <property type="match status" value="1"/>
</dbReference>
<dbReference type="EMBL" id="JBCLSH010000002">
    <property type="protein sequence ID" value="MEY8442876.1"/>
    <property type="molecule type" value="Genomic_DNA"/>
</dbReference>
<evidence type="ECO:0000313" key="1">
    <source>
        <dbReference type="EMBL" id="MEY8442876.1"/>
    </source>
</evidence>
<proteinExistence type="predicted"/>
<protein>
    <submittedName>
        <fullName evidence="1">Histidine phosphatase family protein</fullName>
    </submittedName>
</protein>
<organism evidence="1 2">
    <name type="scientific">Lactococcus ileimucosae</name>
    <dbReference type="NCBI Taxonomy" id="2941329"/>
    <lineage>
        <taxon>Bacteria</taxon>
        <taxon>Bacillati</taxon>
        <taxon>Bacillota</taxon>
        <taxon>Bacilli</taxon>
        <taxon>Lactobacillales</taxon>
        <taxon>Streptococcaceae</taxon>
        <taxon>Lactococcus</taxon>
    </lineage>
</organism>
<reference evidence="1 2" key="1">
    <citation type="submission" date="2024-03" db="EMBL/GenBank/DDBJ databases">
        <title>Mouse gut bacterial collection (mGBC) of GemPharmatech.</title>
        <authorList>
            <person name="He Y."/>
            <person name="Dong L."/>
            <person name="Wu D."/>
            <person name="Gao X."/>
            <person name="Lin Z."/>
        </authorList>
    </citation>
    <scope>NUCLEOTIDE SEQUENCE [LARGE SCALE GENOMIC DNA]</scope>
    <source>
        <strain evidence="1 2">61-15</strain>
    </source>
</reference>
<evidence type="ECO:0000313" key="2">
    <source>
        <dbReference type="Proteomes" id="UP001565283"/>
    </source>
</evidence>
<dbReference type="SMART" id="SM00855">
    <property type="entry name" value="PGAM"/>
    <property type="match status" value="1"/>
</dbReference>
<dbReference type="CDD" id="cd07067">
    <property type="entry name" value="HP_PGM_like"/>
    <property type="match status" value="1"/>
</dbReference>
<dbReference type="PANTHER" id="PTHR48100:SF9">
    <property type="entry name" value="PHOSPHOGLYCERATE MUTASE 2 PARALOG"/>
    <property type="match status" value="1"/>
</dbReference>
<comment type="caution">
    <text evidence="1">The sequence shown here is derived from an EMBL/GenBank/DDBJ whole genome shotgun (WGS) entry which is preliminary data.</text>
</comment>
<dbReference type="InterPro" id="IPR050275">
    <property type="entry name" value="PGM_Phosphatase"/>
</dbReference>
<dbReference type="Pfam" id="PF00300">
    <property type="entry name" value="His_Phos_1"/>
    <property type="match status" value="1"/>
</dbReference>
<dbReference type="InterPro" id="IPR029033">
    <property type="entry name" value="His_PPase_superfam"/>
</dbReference>
<gene>
    <name evidence="1" type="ORF">AALA52_01140</name>
</gene>
<dbReference type="Proteomes" id="UP001565283">
    <property type="component" value="Unassembled WGS sequence"/>
</dbReference>
<dbReference type="RefSeq" id="WP_369947728.1">
    <property type="nucleotide sequence ID" value="NZ_JBCLSH010000002.1"/>
</dbReference>
<accession>A0ABV4CZZ3</accession>
<dbReference type="InterPro" id="IPR013078">
    <property type="entry name" value="His_Pase_superF_clade-1"/>
</dbReference>
<sequence>MVEIYLVRHGKTMFNTIGRAQGWSDTPLTAEGERGVVELGLGFKEKGLKFDRAYSSDSGRTIQTMGLILEYSDNQNIPYKMDRRIREWCFGSFDGGYDGELFDGVLPIVFDEKDWRASGKFPTDEELARAIYEVDTAGWAETWEELSGRIMSGFTDMAAESEAAGAKNIVVVSHGMTIGSYVKMLQPDKERPYNLDNGSVTHLRFENGKFEVGEIGSMAYRKLGAEMMENAKTD</sequence>